<evidence type="ECO:0000313" key="2">
    <source>
        <dbReference type="EMBL" id="SDL54552.1"/>
    </source>
</evidence>
<gene>
    <name evidence="2" type="ORF">SAMN05421874_123103</name>
</gene>
<dbReference type="Pfam" id="PF03995">
    <property type="entry name" value="Inhibitor_I36"/>
    <property type="match status" value="1"/>
</dbReference>
<feature type="signal peptide" evidence="1">
    <location>
        <begin position="1"/>
        <end position="33"/>
    </location>
</feature>
<dbReference type="OrthoDB" id="3391722at2"/>
<keyword evidence="1" id="KW-0732">Signal</keyword>
<dbReference type="InterPro" id="IPR011024">
    <property type="entry name" value="G_crystallin-like"/>
</dbReference>
<dbReference type="RefSeq" id="WP_090771129.1">
    <property type="nucleotide sequence ID" value="NZ_FNFB01000023.1"/>
</dbReference>
<dbReference type="AlphaFoldDB" id="A0A1G9KXX5"/>
<reference evidence="2 3" key="1">
    <citation type="submission" date="2016-10" db="EMBL/GenBank/DDBJ databases">
        <authorList>
            <person name="de Groot N.N."/>
        </authorList>
    </citation>
    <scope>NUCLEOTIDE SEQUENCE [LARGE SCALE GENOMIC DNA]</scope>
    <source>
        <strain evidence="2 3">CGMCC 4.5681</strain>
    </source>
</reference>
<accession>A0A1G9KXX5</accession>
<dbReference type="SUPFAM" id="SSF49695">
    <property type="entry name" value="gamma-Crystallin-like"/>
    <property type="match status" value="1"/>
</dbReference>
<feature type="chain" id="PRO_5011787464" evidence="1">
    <location>
        <begin position="34"/>
        <end position="135"/>
    </location>
</feature>
<evidence type="ECO:0000256" key="1">
    <source>
        <dbReference type="SAM" id="SignalP"/>
    </source>
</evidence>
<evidence type="ECO:0000313" key="3">
    <source>
        <dbReference type="Proteomes" id="UP000198683"/>
    </source>
</evidence>
<protein>
    <submittedName>
        <fullName evidence="2">Peptidase inhibitor family I36</fullName>
    </submittedName>
</protein>
<sequence length="135" mass="14746">MRERTVKKNALKVLAAVAVVAAGGVALSPAASASTASSPCPHNQICVFENAGFHGGYKFYHRGTNVSTFNTLEQVFSNRVLTNDKISSIVNNTNRWITFYSEAGFKGRYLRVAPHAYVKDLDSYHFNDVISSLDG</sequence>
<dbReference type="EMBL" id="FNFB01000023">
    <property type="protein sequence ID" value="SDL54552.1"/>
    <property type="molecule type" value="Genomic_DNA"/>
</dbReference>
<keyword evidence="3" id="KW-1185">Reference proteome</keyword>
<organism evidence="2 3">
    <name type="scientific">Nonomuraea maritima</name>
    <dbReference type="NCBI Taxonomy" id="683260"/>
    <lineage>
        <taxon>Bacteria</taxon>
        <taxon>Bacillati</taxon>
        <taxon>Actinomycetota</taxon>
        <taxon>Actinomycetes</taxon>
        <taxon>Streptosporangiales</taxon>
        <taxon>Streptosporangiaceae</taxon>
        <taxon>Nonomuraea</taxon>
    </lineage>
</organism>
<dbReference type="Proteomes" id="UP000198683">
    <property type="component" value="Unassembled WGS sequence"/>
</dbReference>
<proteinExistence type="predicted"/>
<dbReference type="Gene3D" id="2.60.20.10">
    <property type="entry name" value="Crystallins"/>
    <property type="match status" value="1"/>
</dbReference>
<name>A0A1G9KXX5_9ACTN</name>